<dbReference type="InterPro" id="IPR050307">
    <property type="entry name" value="Sterol_Desaturase_Related"/>
</dbReference>
<sequence>MITQYLNIIKDSYTGYWNYLSNEVLNPSFHNYFYWLIALSIGVWIAEIIIPWRKNQSIFRQDFWMDGFYMFFNFFLFSLIAYNAISNIAVQAFNDFLALFGINNLVAFEIATWPKWTQLLLLFIIADFIQWNVHRMLHRHNWMWEFHKVHHSVKEMGFAAHLRFHWMESIFYKTAQYIPLAMIGFGLTDFFVVHILATAIGHLNHSNLNISYGPFKYLLNNPKMHIWHHSKTLPDGTNGVNYGLTLSIWDYIFKTNYIPKDGRDIELGFDGEDEFPKDLSHQLVYPLFSKKS</sequence>
<keyword evidence="7" id="KW-0560">Oxidoreductase</keyword>
<evidence type="ECO:0000313" key="8">
    <source>
        <dbReference type="Proteomes" id="UP001597546"/>
    </source>
</evidence>
<dbReference type="RefSeq" id="WP_379043349.1">
    <property type="nucleotide sequence ID" value="NZ_JBHSKW010000032.1"/>
</dbReference>
<evidence type="ECO:0000256" key="3">
    <source>
        <dbReference type="ARBA" id="ARBA00022989"/>
    </source>
</evidence>
<dbReference type="Pfam" id="PF04116">
    <property type="entry name" value="FA_hydroxylase"/>
    <property type="match status" value="1"/>
</dbReference>
<comment type="caution">
    <text evidence="7">The sequence shown here is derived from an EMBL/GenBank/DDBJ whole genome shotgun (WGS) entry which is preliminary data.</text>
</comment>
<keyword evidence="2 5" id="KW-0812">Transmembrane</keyword>
<feature type="transmembrane region" description="Helical" evidence="5">
    <location>
        <begin position="71"/>
        <end position="93"/>
    </location>
</feature>
<keyword evidence="8" id="KW-1185">Reference proteome</keyword>
<evidence type="ECO:0000256" key="1">
    <source>
        <dbReference type="ARBA" id="ARBA00004370"/>
    </source>
</evidence>
<dbReference type="EC" id="1.-.-.-" evidence="7"/>
<name>A0ABW5TTH8_9SPHI</name>
<keyword evidence="4 5" id="KW-0472">Membrane</keyword>
<evidence type="ECO:0000256" key="4">
    <source>
        <dbReference type="ARBA" id="ARBA00023136"/>
    </source>
</evidence>
<keyword evidence="3 5" id="KW-1133">Transmembrane helix</keyword>
<dbReference type="GO" id="GO:0016491">
    <property type="term" value="F:oxidoreductase activity"/>
    <property type="evidence" value="ECO:0007669"/>
    <property type="project" value="UniProtKB-KW"/>
</dbReference>
<dbReference type="Proteomes" id="UP001597546">
    <property type="component" value="Unassembled WGS sequence"/>
</dbReference>
<dbReference type="PANTHER" id="PTHR11863">
    <property type="entry name" value="STEROL DESATURASE"/>
    <property type="match status" value="1"/>
</dbReference>
<dbReference type="EMBL" id="JBHULV010000028">
    <property type="protein sequence ID" value="MFD2731825.1"/>
    <property type="molecule type" value="Genomic_DNA"/>
</dbReference>
<dbReference type="InterPro" id="IPR006694">
    <property type="entry name" value="Fatty_acid_hydroxylase"/>
</dbReference>
<gene>
    <name evidence="7" type="ORF">ACFSSE_08905</name>
</gene>
<reference evidence="8" key="1">
    <citation type="journal article" date="2019" name="Int. J. Syst. Evol. Microbiol.">
        <title>The Global Catalogue of Microorganisms (GCM) 10K type strain sequencing project: providing services to taxonomists for standard genome sequencing and annotation.</title>
        <authorList>
            <consortium name="The Broad Institute Genomics Platform"/>
            <consortium name="The Broad Institute Genome Sequencing Center for Infectious Disease"/>
            <person name="Wu L."/>
            <person name="Ma J."/>
        </authorList>
    </citation>
    <scope>NUCLEOTIDE SEQUENCE [LARGE SCALE GENOMIC DNA]</scope>
    <source>
        <strain evidence="8">KCTC 42456</strain>
    </source>
</reference>
<feature type="transmembrane region" description="Helical" evidence="5">
    <location>
        <begin position="177"/>
        <end position="197"/>
    </location>
</feature>
<accession>A0ABW5TTH8</accession>
<evidence type="ECO:0000313" key="7">
    <source>
        <dbReference type="EMBL" id="MFD2731825.1"/>
    </source>
</evidence>
<feature type="transmembrane region" description="Helical" evidence="5">
    <location>
        <begin position="32"/>
        <end position="50"/>
    </location>
</feature>
<evidence type="ECO:0000256" key="2">
    <source>
        <dbReference type="ARBA" id="ARBA00022692"/>
    </source>
</evidence>
<comment type="subcellular location">
    <subcellularLocation>
        <location evidence="1">Membrane</location>
    </subcellularLocation>
</comment>
<feature type="domain" description="Fatty acid hydroxylase" evidence="6">
    <location>
        <begin position="120"/>
        <end position="255"/>
    </location>
</feature>
<protein>
    <submittedName>
        <fullName evidence="7">Sterol desaturase family protein</fullName>
        <ecNumber evidence="7">1.-.-.-</ecNumber>
    </submittedName>
</protein>
<evidence type="ECO:0000259" key="6">
    <source>
        <dbReference type="Pfam" id="PF04116"/>
    </source>
</evidence>
<proteinExistence type="predicted"/>
<evidence type="ECO:0000256" key="5">
    <source>
        <dbReference type="SAM" id="Phobius"/>
    </source>
</evidence>
<organism evidence="7 8">
    <name type="scientific">Pedobacter alpinus</name>
    <dbReference type="NCBI Taxonomy" id="1590643"/>
    <lineage>
        <taxon>Bacteria</taxon>
        <taxon>Pseudomonadati</taxon>
        <taxon>Bacteroidota</taxon>
        <taxon>Sphingobacteriia</taxon>
        <taxon>Sphingobacteriales</taxon>
        <taxon>Sphingobacteriaceae</taxon>
        <taxon>Pedobacter</taxon>
    </lineage>
</organism>